<feature type="transmembrane region" description="Helical" evidence="12">
    <location>
        <begin position="120"/>
        <end position="138"/>
    </location>
</feature>
<keyword evidence="3" id="KW-1003">Cell membrane</keyword>
<dbReference type="PRINTS" id="PR00237">
    <property type="entry name" value="GPCRRHODOPSN"/>
</dbReference>
<organism evidence="15">
    <name type="scientific">Thrips palmi</name>
    <name type="common">Melon thrips</name>
    <dbReference type="NCBI Taxonomy" id="161013"/>
    <lineage>
        <taxon>Eukaryota</taxon>
        <taxon>Metazoa</taxon>
        <taxon>Ecdysozoa</taxon>
        <taxon>Arthropoda</taxon>
        <taxon>Hexapoda</taxon>
        <taxon>Insecta</taxon>
        <taxon>Pterygota</taxon>
        <taxon>Neoptera</taxon>
        <taxon>Paraneoptera</taxon>
        <taxon>Thysanoptera</taxon>
        <taxon>Terebrantia</taxon>
        <taxon>Thripoidea</taxon>
        <taxon>Thripidae</taxon>
        <taxon>Thrips</taxon>
    </lineage>
</organism>
<evidence type="ECO:0000256" key="8">
    <source>
        <dbReference type="ARBA" id="ARBA00023170"/>
    </source>
</evidence>
<evidence type="ECO:0000256" key="9">
    <source>
        <dbReference type="ARBA" id="ARBA00023224"/>
    </source>
</evidence>
<sequence>MGSCGPYNWTQHEQLLQLGDLQVQQQFLQDAHPTLYSRTASLFAAACAMLFSLVGVPGNLVTVLALARSPTLRAHATTAFIISLCASDLVFCLLCLPPTAARFLLSRWPLGPVACAVFPLLFYGNVAVSVLSMTAIAVNRYILIMWHSVYARLYSRAHILLMVLLVWVAGFSLLVPPLVGAWGCLGLEPRSFSCTILKKDGASPKKLVFVVGFALPCTVMAAAYSCIYWRVRRSRAALKAHGASGSRLSLEAVRAAGNAINKNLKAAASTNKTGFRRRDDRRLTRLMLTVFCSFLVCFLPLTLVNAADNLGAPPTLQLLSSVLAWASAVINPFIYAATNRQYRAAYRRLFCGADAPMASAPSPRTRLHTRRPTSDSGSATATTG</sequence>
<evidence type="ECO:0000313" key="15">
    <source>
        <dbReference type="RefSeq" id="XP_034240327.1"/>
    </source>
</evidence>
<dbReference type="RefSeq" id="XP_034240327.1">
    <property type="nucleotide sequence ID" value="XM_034384436.1"/>
</dbReference>
<comment type="subcellular location">
    <subcellularLocation>
        <location evidence="1">Cell membrane</location>
        <topology evidence="1">Multi-pass membrane protein</topology>
    </subcellularLocation>
</comment>
<evidence type="ECO:0000256" key="5">
    <source>
        <dbReference type="ARBA" id="ARBA00022989"/>
    </source>
</evidence>
<reference evidence="15" key="1">
    <citation type="submission" date="2025-08" db="UniProtKB">
        <authorList>
            <consortium name="RefSeq"/>
        </authorList>
    </citation>
    <scope>IDENTIFICATION</scope>
    <source>
        <tissue evidence="15">Total insect</tissue>
    </source>
</reference>
<name>A0A6P8Z180_THRPL</name>
<dbReference type="SUPFAM" id="SSF81321">
    <property type="entry name" value="Family A G protein-coupled receptor-like"/>
    <property type="match status" value="1"/>
</dbReference>
<dbReference type="GO" id="GO:0005886">
    <property type="term" value="C:plasma membrane"/>
    <property type="evidence" value="ECO:0007669"/>
    <property type="project" value="UniProtKB-SubCell"/>
</dbReference>
<feature type="region of interest" description="Disordered" evidence="11">
    <location>
        <begin position="358"/>
        <end position="384"/>
    </location>
</feature>
<proteinExistence type="inferred from homology"/>
<dbReference type="Gene3D" id="1.20.1070.10">
    <property type="entry name" value="Rhodopsin 7-helix transmembrane proteins"/>
    <property type="match status" value="1"/>
</dbReference>
<feature type="compositionally biased region" description="Low complexity" evidence="11">
    <location>
        <begin position="374"/>
        <end position="384"/>
    </location>
</feature>
<gene>
    <name evidence="15" type="primary">LOC117644805</name>
</gene>
<feature type="transmembrane region" description="Helical" evidence="12">
    <location>
        <begin position="318"/>
        <end position="338"/>
    </location>
</feature>
<dbReference type="KEGG" id="tpal:117644805"/>
<keyword evidence="5 12" id="KW-1133">Transmembrane helix</keyword>
<evidence type="ECO:0000256" key="3">
    <source>
        <dbReference type="ARBA" id="ARBA00022475"/>
    </source>
</evidence>
<feature type="domain" description="G-protein coupled receptors family 1 profile" evidence="13">
    <location>
        <begin position="58"/>
        <end position="335"/>
    </location>
</feature>
<evidence type="ECO:0000256" key="7">
    <source>
        <dbReference type="ARBA" id="ARBA00023136"/>
    </source>
</evidence>
<evidence type="ECO:0000256" key="11">
    <source>
        <dbReference type="SAM" id="MobiDB-lite"/>
    </source>
</evidence>
<feature type="transmembrane region" description="Helical" evidence="12">
    <location>
        <begin position="159"/>
        <end position="179"/>
    </location>
</feature>
<evidence type="ECO:0000256" key="1">
    <source>
        <dbReference type="ARBA" id="ARBA00004651"/>
    </source>
</evidence>
<dbReference type="FunCoup" id="A0A6P8Z180">
    <property type="interactions" value="55"/>
</dbReference>
<feature type="transmembrane region" description="Helical" evidence="12">
    <location>
        <begin position="42"/>
        <end position="67"/>
    </location>
</feature>
<dbReference type="PROSITE" id="PS50262">
    <property type="entry name" value="G_PROTEIN_RECEP_F1_2"/>
    <property type="match status" value="1"/>
</dbReference>
<dbReference type="FunFam" id="1.20.1070.10:FF:000312">
    <property type="entry name" value="protein trapped in endoderm-1"/>
    <property type="match status" value="1"/>
</dbReference>
<evidence type="ECO:0000256" key="2">
    <source>
        <dbReference type="ARBA" id="ARBA00010663"/>
    </source>
</evidence>
<evidence type="ECO:0000256" key="4">
    <source>
        <dbReference type="ARBA" id="ARBA00022692"/>
    </source>
</evidence>
<evidence type="ECO:0000259" key="13">
    <source>
        <dbReference type="PROSITE" id="PS50262"/>
    </source>
</evidence>
<dbReference type="PANTHER" id="PTHR24228:SF71">
    <property type="entry name" value="PROTEIN TRAPPED IN ENDODERM-1"/>
    <property type="match status" value="1"/>
</dbReference>
<dbReference type="AlphaFoldDB" id="A0A6P8Z180"/>
<keyword evidence="4 10" id="KW-0812">Transmembrane</keyword>
<accession>A0A6P8Z180</accession>
<keyword evidence="14" id="KW-1185">Reference proteome</keyword>
<dbReference type="GeneID" id="117644805"/>
<dbReference type="OrthoDB" id="6117944at2759"/>
<dbReference type="InParanoid" id="A0A6P8Z180"/>
<keyword evidence="7 12" id="KW-0472">Membrane</keyword>
<protein>
    <submittedName>
        <fullName evidence="15">Protein trapped in endoderm-1</fullName>
    </submittedName>
</protein>
<evidence type="ECO:0000256" key="10">
    <source>
        <dbReference type="RuleBase" id="RU000688"/>
    </source>
</evidence>
<keyword evidence="6 10" id="KW-0297">G-protein coupled receptor</keyword>
<dbReference type="Pfam" id="PF00001">
    <property type="entry name" value="7tm_1"/>
    <property type="match status" value="1"/>
</dbReference>
<dbReference type="InterPro" id="IPR000276">
    <property type="entry name" value="GPCR_Rhodpsn"/>
</dbReference>
<dbReference type="GO" id="GO:0004930">
    <property type="term" value="F:G protein-coupled receptor activity"/>
    <property type="evidence" value="ECO:0007669"/>
    <property type="project" value="UniProtKB-KW"/>
</dbReference>
<dbReference type="PROSITE" id="PS00237">
    <property type="entry name" value="G_PROTEIN_RECEP_F1_1"/>
    <property type="match status" value="1"/>
</dbReference>
<evidence type="ECO:0000313" key="14">
    <source>
        <dbReference type="Proteomes" id="UP000515158"/>
    </source>
</evidence>
<keyword evidence="9 10" id="KW-0807">Transducer</keyword>
<feature type="non-terminal residue" evidence="15">
    <location>
        <position position="384"/>
    </location>
</feature>
<dbReference type="SMART" id="SM01381">
    <property type="entry name" value="7TM_GPCR_Srsx"/>
    <property type="match status" value="1"/>
</dbReference>
<dbReference type="Proteomes" id="UP000515158">
    <property type="component" value="Unplaced"/>
</dbReference>
<dbReference type="CTD" id="140439"/>
<keyword evidence="8 10" id="KW-0675">Receptor</keyword>
<feature type="transmembrane region" description="Helical" evidence="12">
    <location>
        <begin position="286"/>
        <end position="306"/>
    </location>
</feature>
<feature type="transmembrane region" description="Helical" evidence="12">
    <location>
        <begin position="207"/>
        <end position="229"/>
    </location>
</feature>
<evidence type="ECO:0000256" key="6">
    <source>
        <dbReference type="ARBA" id="ARBA00023040"/>
    </source>
</evidence>
<feature type="transmembrane region" description="Helical" evidence="12">
    <location>
        <begin position="79"/>
        <end position="100"/>
    </location>
</feature>
<dbReference type="InterPro" id="IPR017452">
    <property type="entry name" value="GPCR_Rhodpsn_7TM"/>
</dbReference>
<dbReference type="PANTHER" id="PTHR24228">
    <property type="entry name" value="B2 BRADYKININ RECEPTOR/ANGIOTENSIN II RECEPTOR"/>
    <property type="match status" value="1"/>
</dbReference>
<evidence type="ECO:0000256" key="12">
    <source>
        <dbReference type="SAM" id="Phobius"/>
    </source>
</evidence>
<comment type="similarity">
    <text evidence="2 10">Belongs to the G-protein coupled receptor 1 family.</text>
</comment>